<dbReference type="InterPro" id="IPR049450">
    <property type="entry name" value="ACOT8-like_C"/>
</dbReference>
<evidence type="ECO:0000259" key="2">
    <source>
        <dbReference type="Pfam" id="PF20789"/>
    </source>
</evidence>
<dbReference type="CDD" id="cd03444">
    <property type="entry name" value="Thioesterase_II_repeat1"/>
    <property type="match status" value="1"/>
</dbReference>
<dbReference type="STRING" id="91928.A0A0D2BEK3"/>
<feature type="compositionally biased region" description="Basic and acidic residues" evidence="1">
    <location>
        <begin position="132"/>
        <end position="153"/>
    </location>
</feature>
<accession>A0A0D2BEK3</accession>
<sequence>MASEKGASDLHGPEHLPWPFRFQRQTESVPTDLGPENGFMPKGSPIESRGHTITNEAEPWRRHAQQWIRTRGTISASGGHQAQAVALAYLSDSYLLGTISRVNHLYRFRGVEATKSASSKPSSADEDSEGESVERLKEIEGFRDDPDNRNGRPEVDMTVSLSHSIYFHRPKDVRADQWLYFDMSSPWSGDERGLAVLRIVSREGVQLGTCIQEGLVRLTQSVSKI</sequence>
<dbReference type="GO" id="GO:0005782">
    <property type="term" value="C:peroxisomal matrix"/>
    <property type="evidence" value="ECO:0007669"/>
    <property type="project" value="UniProtKB-SubCell"/>
</dbReference>
<dbReference type="PANTHER" id="PTHR11066:SF34">
    <property type="entry name" value="ACYL-COENZYME A THIOESTERASE 8"/>
    <property type="match status" value="1"/>
</dbReference>
<dbReference type="InterPro" id="IPR029069">
    <property type="entry name" value="HotDog_dom_sf"/>
</dbReference>
<evidence type="ECO:0000256" key="1">
    <source>
        <dbReference type="SAM" id="MobiDB-lite"/>
    </source>
</evidence>
<feature type="region of interest" description="Disordered" evidence="1">
    <location>
        <begin position="28"/>
        <end position="50"/>
    </location>
</feature>
<evidence type="ECO:0000313" key="3">
    <source>
        <dbReference type="EMBL" id="KIW09819.1"/>
    </source>
</evidence>
<feature type="region of interest" description="Disordered" evidence="1">
    <location>
        <begin position="113"/>
        <end position="153"/>
    </location>
</feature>
<protein>
    <submittedName>
        <fullName evidence="3">Acyl-CoA thioesterase II</fullName>
    </submittedName>
</protein>
<dbReference type="SUPFAM" id="SSF54637">
    <property type="entry name" value="Thioesterase/thiol ester dehydrase-isomerase"/>
    <property type="match status" value="1"/>
</dbReference>
<dbReference type="RefSeq" id="XP_016230035.1">
    <property type="nucleotide sequence ID" value="XM_016386227.1"/>
</dbReference>
<gene>
    <name evidence="3" type="ORF">PV08_11920</name>
</gene>
<dbReference type="AlphaFoldDB" id="A0A0D2BEK3"/>
<evidence type="ECO:0000313" key="4">
    <source>
        <dbReference type="Proteomes" id="UP000053328"/>
    </source>
</evidence>
<keyword evidence="4" id="KW-1185">Reference proteome</keyword>
<dbReference type="EMBL" id="KN847502">
    <property type="protein sequence ID" value="KIW09819.1"/>
    <property type="molecule type" value="Genomic_DNA"/>
</dbReference>
<name>A0A0D2BEK3_9EURO</name>
<dbReference type="OrthoDB" id="68328at2759"/>
<proteinExistence type="predicted"/>
<dbReference type="Pfam" id="PF20789">
    <property type="entry name" value="4HBT_3C"/>
    <property type="match status" value="1"/>
</dbReference>
<reference evidence="3 4" key="1">
    <citation type="submission" date="2015-01" db="EMBL/GenBank/DDBJ databases">
        <title>The Genome Sequence of Exophiala spinifera CBS89968.</title>
        <authorList>
            <consortium name="The Broad Institute Genomics Platform"/>
            <person name="Cuomo C."/>
            <person name="de Hoog S."/>
            <person name="Gorbushina A."/>
            <person name="Stielow B."/>
            <person name="Teixiera M."/>
            <person name="Abouelleil A."/>
            <person name="Chapman S.B."/>
            <person name="Priest M."/>
            <person name="Young S.K."/>
            <person name="Wortman J."/>
            <person name="Nusbaum C."/>
            <person name="Birren B."/>
        </authorList>
    </citation>
    <scope>NUCLEOTIDE SEQUENCE [LARGE SCALE GENOMIC DNA]</scope>
    <source>
        <strain evidence="3 4">CBS 89968</strain>
    </source>
</reference>
<dbReference type="GO" id="GO:0009062">
    <property type="term" value="P:fatty acid catabolic process"/>
    <property type="evidence" value="ECO:0007669"/>
    <property type="project" value="TreeGrafter"/>
</dbReference>
<dbReference type="VEuPathDB" id="FungiDB:PV08_11920"/>
<organism evidence="3 4">
    <name type="scientific">Exophiala spinifera</name>
    <dbReference type="NCBI Taxonomy" id="91928"/>
    <lineage>
        <taxon>Eukaryota</taxon>
        <taxon>Fungi</taxon>
        <taxon>Dikarya</taxon>
        <taxon>Ascomycota</taxon>
        <taxon>Pezizomycotina</taxon>
        <taxon>Eurotiomycetes</taxon>
        <taxon>Chaetothyriomycetidae</taxon>
        <taxon>Chaetothyriales</taxon>
        <taxon>Herpotrichiellaceae</taxon>
        <taxon>Exophiala</taxon>
    </lineage>
</organism>
<dbReference type="Gene3D" id="3.10.129.10">
    <property type="entry name" value="Hotdog Thioesterase"/>
    <property type="match status" value="1"/>
</dbReference>
<feature type="domain" description="Acyl-CoA thioesterase-like C-terminal" evidence="2">
    <location>
        <begin position="52"/>
        <end position="216"/>
    </location>
</feature>
<dbReference type="InterPro" id="IPR003703">
    <property type="entry name" value="Acyl_CoA_thio"/>
</dbReference>
<dbReference type="Proteomes" id="UP000053328">
    <property type="component" value="Unassembled WGS sequence"/>
</dbReference>
<dbReference type="GO" id="GO:0047617">
    <property type="term" value="F:fatty acyl-CoA hydrolase activity"/>
    <property type="evidence" value="ECO:0007669"/>
    <property type="project" value="InterPro"/>
</dbReference>
<dbReference type="HOGENOM" id="CLU_032690_3_2_1"/>
<dbReference type="PANTHER" id="PTHR11066">
    <property type="entry name" value="ACYL-COA THIOESTERASE"/>
    <property type="match status" value="1"/>
</dbReference>
<dbReference type="GO" id="GO:0006637">
    <property type="term" value="P:acyl-CoA metabolic process"/>
    <property type="evidence" value="ECO:0007669"/>
    <property type="project" value="InterPro"/>
</dbReference>
<dbReference type="GeneID" id="27339003"/>